<reference evidence="1 2" key="1">
    <citation type="journal article" date="2012" name="J. Bacteriol.">
        <title>Genome Sequence of n-Alkane-Degrading Hydrocarboniphaga effusa Strain AP103T (ATCC BAA-332T).</title>
        <authorList>
            <person name="Chang H.K."/>
            <person name="Zylstra G.J."/>
            <person name="Chae J.C."/>
        </authorList>
    </citation>
    <scope>NUCLEOTIDE SEQUENCE [LARGE SCALE GENOMIC DNA]</scope>
    <source>
        <strain evidence="1 2">AP103</strain>
    </source>
</reference>
<dbReference type="Proteomes" id="UP000003704">
    <property type="component" value="Unassembled WGS sequence"/>
</dbReference>
<protein>
    <submittedName>
        <fullName evidence="1">Uncharacterized protein</fullName>
    </submittedName>
</protein>
<dbReference type="EMBL" id="AKGD01000001">
    <property type="protein sequence ID" value="EIT70266.1"/>
    <property type="molecule type" value="Genomic_DNA"/>
</dbReference>
<sequence>MGALGTRGANRIADMEKGAAMNPLKCLALLREPREPPRD</sequence>
<dbReference type="STRING" id="1172194.WQQ_04030"/>
<organism evidence="1 2">
    <name type="scientific">Hydrocarboniphaga effusa AP103</name>
    <dbReference type="NCBI Taxonomy" id="1172194"/>
    <lineage>
        <taxon>Bacteria</taxon>
        <taxon>Pseudomonadati</taxon>
        <taxon>Pseudomonadota</taxon>
        <taxon>Gammaproteobacteria</taxon>
        <taxon>Nevskiales</taxon>
        <taxon>Nevskiaceae</taxon>
        <taxon>Hydrocarboniphaga</taxon>
    </lineage>
</organism>
<accession>I8I2T7</accession>
<proteinExistence type="predicted"/>
<evidence type="ECO:0000313" key="2">
    <source>
        <dbReference type="Proteomes" id="UP000003704"/>
    </source>
</evidence>
<keyword evidence="2" id="KW-1185">Reference proteome</keyword>
<dbReference type="AlphaFoldDB" id="I8I2T7"/>
<comment type="caution">
    <text evidence="1">The sequence shown here is derived from an EMBL/GenBank/DDBJ whole genome shotgun (WGS) entry which is preliminary data.</text>
</comment>
<evidence type="ECO:0000313" key="1">
    <source>
        <dbReference type="EMBL" id="EIT70266.1"/>
    </source>
</evidence>
<gene>
    <name evidence="1" type="ORF">WQQ_04030</name>
</gene>
<name>I8I2T7_9GAMM</name>